<evidence type="ECO:0000256" key="9">
    <source>
        <dbReference type="ARBA" id="ARBA00032824"/>
    </source>
</evidence>
<evidence type="ECO:0000256" key="3">
    <source>
        <dbReference type="ARBA" id="ARBA00013017"/>
    </source>
</evidence>
<dbReference type="InterPro" id="IPR013766">
    <property type="entry name" value="Thioredoxin_domain"/>
</dbReference>
<feature type="active site" description="Cysteine sulfenic acid (-SOH) intermediate; for peroxidase activity" evidence="13">
    <location>
        <position position="50"/>
    </location>
</feature>
<accession>A0A398CNN5</accession>
<reference evidence="15 16" key="1">
    <citation type="submission" date="2018-09" db="EMBL/GenBank/DDBJ databases">
        <title>Cohnella cavernae sp. nov., isolated from a karst cave.</title>
        <authorList>
            <person name="Zhu H."/>
        </authorList>
    </citation>
    <scope>NUCLEOTIDE SEQUENCE [LARGE SCALE GENOMIC DNA]</scope>
    <source>
        <strain evidence="15 16">K2E09-144</strain>
    </source>
</reference>
<dbReference type="AlphaFoldDB" id="A0A398CNN5"/>
<evidence type="ECO:0000256" key="7">
    <source>
        <dbReference type="ARBA" id="ARBA00023157"/>
    </source>
</evidence>
<keyword evidence="8" id="KW-0676">Redox-active center</keyword>
<keyword evidence="4 15" id="KW-0575">Peroxidase</keyword>
<evidence type="ECO:0000256" key="11">
    <source>
        <dbReference type="ARBA" id="ARBA00041373"/>
    </source>
</evidence>
<keyword evidence="7" id="KW-1015">Disulfide bond</keyword>
<comment type="similarity">
    <text evidence="10">Belongs to the peroxiredoxin family. BCP/PrxQ subfamily.</text>
</comment>
<gene>
    <name evidence="15" type="ORF">D3H35_16605</name>
</gene>
<dbReference type="FunFam" id="3.40.30.10:FF:000007">
    <property type="entry name" value="Thioredoxin-dependent thiol peroxidase"/>
    <property type="match status" value="1"/>
</dbReference>
<evidence type="ECO:0000256" key="2">
    <source>
        <dbReference type="ARBA" id="ARBA00011245"/>
    </source>
</evidence>
<comment type="function">
    <text evidence="1">Thiol-specific peroxidase that catalyzes the reduction of hydrogen peroxide and organic hydroperoxides to water and alcohols, respectively. Plays a role in cell protection against oxidative stress by detoxifying peroxides and as sensor of hydrogen peroxide-mediated signaling events.</text>
</comment>
<dbReference type="Gene3D" id="3.40.30.10">
    <property type="entry name" value="Glutaredoxin"/>
    <property type="match status" value="1"/>
</dbReference>
<dbReference type="GO" id="GO:0008379">
    <property type="term" value="F:thioredoxin peroxidase activity"/>
    <property type="evidence" value="ECO:0007669"/>
    <property type="project" value="TreeGrafter"/>
</dbReference>
<evidence type="ECO:0000256" key="12">
    <source>
        <dbReference type="ARBA" id="ARBA00049091"/>
    </source>
</evidence>
<dbReference type="GO" id="GO:0045454">
    <property type="term" value="P:cell redox homeostasis"/>
    <property type="evidence" value="ECO:0007669"/>
    <property type="project" value="TreeGrafter"/>
</dbReference>
<comment type="subunit">
    <text evidence="2">Monomer.</text>
</comment>
<dbReference type="InterPro" id="IPR036249">
    <property type="entry name" value="Thioredoxin-like_sf"/>
</dbReference>
<evidence type="ECO:0000256" key="5">
    <source>
        <dbReference type="ARBA" id="ARBA00022862"/>
    </source>
</evidence>
<dbReference type="PIRSF" id="PIRSF000239">
    <property type="entry name" value="AHPC"/>
    <property type="match status" value="1"/>
</dbReference>
<dbReference type="CDD" id="cd03017">
    <property type="entry name" value="PRX_BCP"/>
    <property type="match status" value="1"/>
</dbReference>
<comment type="caution">
    <text evidence="15">The sequence shown here is derived from an EMBL/GenBank/DDBJ whole genome shotgun (WGS) entry which is preliminary data.</text>
</comment>
<proteinExistence type="inferred from homology"/>
<evidence type="ECO:0000256" key="1">
    <source>
        <dbReference type="ARBA" id="ARBA00003330"/>
    </source>
</evidence>
<dbReference type="SUPFAM" id="SSF52833">
    <property type="entry name" value="Thioredoxin-like"/>
    <property type="match status" value="1"/>
</dbReference>
<dbReference type="Proteomes" id="UP000266340">
    <property type="component" value="Unassembled WGS sequence"/>
</dbReference>
<keyword evidence="6 15" id="KW-0560">Oxidoreductase</keyword>
<evidence type="ECO:0000259" key="14">
    <source>
        <dbReference type="PROSITE" id="PS51352"/>
    </source>
</evidence>
<dbReference type="GO" id="GO:0034599">
    <property type="term" value="P:cellular response to oxidative stress"/>
    <property type="evidence" value="ECO:0007669"/>
    <property type="project" value="TreeGrafter"/>
</dbReference>
<evidence type="ECO:0000313" key="16">
    <source>
        <dbReference type="Proteomes" id="UP000266340"/>
    </source>
</evidence>
<keyword evidence="5" id="KW-0049">Antioxidant</keyword>
<dbReference type="RefSeq" id="WP_119150379.1">
    <property type="nucleotide sequence ID" value="NZ_JBHSOV010000028.1"/>
</dbReference>
<organism evidence="15 16">
    <name type="scientific">Cohnella faecalis</name>
    <dbReference type="NCBI Taxonomy" id="2315694"/>
    <lineage>
        <taxon>Bacteria</taxon>
        <taxon>Bacillati</taxon>
        <taxon>Bacillota</taxon>
        <taxon>Bacilli</taxon>
        <taxon>Bacillales</taxon>
        <taxon>Paenibacillaceae</taxon>
        <taxon>Cohnella</taxon>
    </lineage>
</organism>
<keyword evidence="16" id="KW-1185">Reference proteome</keyword>
<dbReference type="Pfam" id="PF00578">
    <property type="entry name" value="AhpC-TSA"/>
    <property type="match status" value="1"/>
</dbReference>
<evidence type="ECO:0000256" key="4">
    <source>
        <dbReference type="ARBA" id="ARBA00022559"/>
    </source>
</evidence>
<evidence type="ECO:0000256" key="6">
    <source>
        <dbReference type="ARBA" id="ARBA00023002"/>
    </source>
</evidence>
<dbReference type="InterPro" id="IPR050924">
    <property type="entry name" value="Peroxiredoxin_BCP/PrxQ"/>
</dbReference>
<dbReference type="EMBL" id="QXJM01000039">
    <property type="protein sequence ID" value="RIE02338.1"/>
    <property type="molecule type" value="Genomic_DNA"/>
</dbReference>
<evidence type="ECO:0000256" key="10">
    <source>
        <dbReference type="ARBA" id="ARBA00038489"/>
    </source>
</evidence>
<sequence length="160" mass="18027">MTESIKSIEIGKKAPDVKLPASNGETVKLSDFRGRKVILFFYPKDQTPTCTQEACEFRDAHSAFEEADTVLIGISPDPVKSHLRFIEKQGLPYLLLADEKLKAANAYGVWQEKQLYGRKYMGIVRSTFLIDKKGKLAKEWRNVKLKGHIEAVLEAAKATK</sequence>
<dbReference type="PANTHER" id="PTHR42801:SF4">
    <property type="entry name" value="AHPC_TSA FAMILY PROTEIN"/>
    <property type="match status" value="1"/>
</dbReference>
<evidence type="ECO:0000256" key="8">
    <source>
        <dbReference type="ARBA" id="ARBA00023284"/>
    </source>
</evidence>
<dbReference type="NCBIfam" id="NF006960">
    <property type="entry name" value="PRK09437.1"/>
    <property type="match status" value="1"/>
</dbReference>
<dbReference type="InterPro" id="IPR000866">
    <property type="entry name" value="AhpC/TSA"/>
</dbReference>
<comment type="catalytic activity">
    <reaction evidence="12">
        <text>a hydroperoxide + [thioredoxin]-dithiol = an alcohol + [thioredoxin]-disulfide + H2O</text>
        <dbReference type="Rhea" id="RHEA:62620"/>
        <dbReference type="Rhea" id="RHEA-COMP:10698"/>
        <dbReference type="Rhea" id="RHEA-COMP:10700"/>
        <dbReference type="ChEBI" id="CHEBI:15377"/>
        <dbReference type="ChEBI" id="CHEBI:29950"/>
        <dbReference type="ChEBI" id="CHEBI:30879"/>
        <dbReference type="ChEBI" id="CHEBI:35924"/>
        <dbReference type="ChEBI" id="CHEBI:50058"/>
        <dbReference type="EC" id="1.11.1.24"/>
    </reaction>
</comment>
<dbReference type="PANTHER" id="PTHR42801">
    <property type="entry name" value="THIOREDOXIN-DEPENDENT PEROXIDE REDUCTASE"/>
    <property type="match status" value="1"/>
</dbReference>
<dbReference type="GO" id="GO:0005737">
    <property type="term" value="C:cytoplasm"/>
    <property type="evidence" value="ECO:0007669"/>
    <property type="project" value="TreeGrafter"/>
</dbReference>
<name>A0A398CNN5_9BACL</name>
<dbReference type="PROSITE" id="PS51352">
    <property type="entry name" value="THIOREDOXIN_2"/>
    <property type="match status" value="1"/>
</dbReference>
<dbReference type="InterPro" id="IPR024706">
    <property type="entry name" value="Peroxiredoxin_AhpC-typ"/>
</dbReference>
<evidence type="ECO:0000256" key="13">
    <source>
        <dbReference type="PIRSR" id="PIRSR000239-1"/>
    </source>
</evidence>
<dbReference type="EC" id="1.11.1.24" evidence="3"/>
<protein>
    <recommendedName>
        <fullName evidence="3">thioredoxin-dependent peroxiredoxin</fullName>
        <ecNumber evidence="3">1.11.1.24</ecNumber>
    </recommendedName>
    <alternativeName>
        <fullName evidence="11">Bacterioferritin comigratory protein</fullName>
    </alternativeName>
    <alternativeName>
        <fullName evidence="9">Thioredoxin peroxidase</fullName>
    </alternativeName>
</protein>
<feature type="domain" description="Thioredoxin" evidence="14">
    <location>
        <begin position="8"/>
        <end position="160"/>
    </location>
</feature>
<dbReference type="OrthoDB" id="9812811at2"/>
<evidence type="ECO:0000313" key="15">
    <source>
        <dbReference type="EMBL" id="RIE02338.1"/>
    </source>
</evidence>